<evidence type="ECO:0000313" key="1">
    <source>
        <dbReference type="EMBL" id="JAH90403.1"/>
    </source>
</evidence>
<sequence length="44" mass="4887">MFCTCVVQPFLQASSSVLIPLTSMAAIKAGSHMEKCTLKRNKWE</sequence>
<organism evidence="1">
    <name type="scientific">Anguilla anguilla</name>
    <name type="common">European freshwater eel</name>
    <name type="synonym">Muraena anguilla</name>
    <dbReference type="NCBI Taxonomy" id="7936"/>
    <lineage>
        <taxon>Eukaryota</taxon>
        <taxon>Metazoa</taxon>
        <taxon>Chordata</taxon>
        <taxon>Craniata</taxon>
        <taxon>Vertebrata</taxon>
        <taxon>Euteleostomi</taxon>
        <taxon>Actinopterygii</taxon>
        <taxon>Neopterygii</taxon>
        <taxon>Teleostei</taxon>
        <taxon>Anguilliformes</taxon>
        <taxon>Anguillidae</taxon>
        <taxon>Anguilla</taxon>
    </lineage>
</organism>
<reference evidence="1" key="2">
    <citation type="journal article" date="2015" name="Fish Shellfish Immunol.">
        <title>Early steps in the European eel (Anguilla anguilla)-Vibrio vulnificus interaction in the gills: Role of the RtxA13 toxin.</title>
        <authorList>
            <person name="Callol A."/>
            <person name="Pajuelo D."/>
            <person name="Ebbesson L."/>
            <person name="Teles M."/>
            <person name="MacKenzie S."/>
            <person name="Amaro C."/>
        </authorList>
    </citation>
    <scope>NUCLEOTIDE SEQUENCE</scope>
</reference>
<dbReference type="AlphaFoldDB" id="A0A0E9WLQ1"/>
<accession>A0A0E9WLQ1</accession>
<proteinExistence type="predicted"/>
<protein>
    <submittedName>
        <fullName evidence="1">Uncharacterized protein</fullName>
    </submittedName>
</protein>
<reference evidence="1" key="1">
    <citation type="submission" date="2014-11" db="EMBL/GenBank/DDBJ databases">
        <authorList>
            <person name="Amaro Gonzalez C."/>
        </authorList>
    </citation>
    <scope>NUCLEOTIDE SEQUENCE</scope>
</reference>
<name>A0A0E9WLQ1_ANGAN</name>
<dbReference type="EMBL" id="GBXM01018174">
    <property type="protein sequence ID" value="JAH90403.1"/>
    <property type="molecule type" value="Transcribed_RNA"/>
</dbReference>